<gene>
    <name evidence="2" type="primary">105</name>
    <name evidence="2" type="ORF">SEA_TURKISHDELIGHT_105</name>
</gene>
<accession>A0A7T0Q3G4</accession>
<sequence>MSNPTTPAAPATPGEVIRPGVTIRRVELGSAQWTVERDRHSGAIFEEQGTDRGRWAAWSPFAHTWRGIAAQTDDAEEAVDAILATLPALASTVATTAGVTTGDVLEQAAALAATWKGQGRGGVFLPTVLEGDAELTGPAALALLEALAARAAEAPAQESTEEAAGTVPAPPL</sequence>
<name>A0A7T0Q3G4_9CAUD</name>
<dbReference type="RefSeq" id="YP_010755721.1">
    <property type="nucleotide sequence ID" value="NC_073473.1"/>
</dbReference>
<keyword evidence="3" id="KW-1185">Reference proteome</keyword>
<dbReference type="GeneID" id="80020391"/>
<proteinExistence type="predicted"/>
<protein>
    <submittedName>
        <fullName evidence="2">Uncharacterized protein</fullName>
    </submittedName>
</protein>
<evidence type="ECO:0000313" key="2">
    <source>
        <dbReference type="EMBL" id="QPL14134.1"/>
    </source>
</evidence>
<feature type="region of interest" description="Disordered" evidence="1">
    <location>
        <begin position="152"/>
        <end position="172"/>
    </location>
</feature>
<reference evidence="2 3" key="1">
    <citation type="submission" date="2020-11" db="EMBL/GenBank/DDBJ databases">
        <authorList>
            <person name="Asamoah-Frimpong E.A."/>
            <person name="Attaran A."/>
            <person name="Berhane B."/>
            <person name="Boone B.K."/>
            <person name="Cesta G."/>
            <person name="Chorbajian C."/>
            <person name="Cowan J.T."/>
            <person name="Datu D.V."/>
            <person name="Der L."/>
            <person name="Egbunine A.O."/>
            <person name="Giampietro H."/>
            <person name="Gunnison R.P."/>
            <person name="Joseph M.A."/>
            <person name="Kiewe T."/>
            <person name="Oboh E.C."/>
            <person name="O'Neill K."/>
            <person name="Oxlaj J.A."/>
            <person name="Patel A.K."/>
            <person name="Saqaf K."/>
            <person name="Vuong K."/>
            <person name="Walker C."/>
            <person name="Wikina T."/>
            <person name="Yan T."/>
            <person name="Avazpour P."/>
            <person name="Kim F.M."/>
            <person name="Mason K.J."/>
            <person name="Nguyen D.A."/>
            <person name="Pettit S.M."/>
            <person name="Zhou O.J."/>
            <person name="Brissett D.L."/>
            <person name="Gualtieri C."/>
            <person name="Hufford T.M."/>
            <person name="Ko J.M."/>
            <person name="Novak J.K."/>
            <person name="Smith Z.M."/>
            <person name="Erill I."/>
            <person name="Caruso S.M."/>
            <person name="Garlena R.A."/>
            <person name="Russell D.A."/>
            <person name="Pope W.H."/>
            <person name="Jacobs-Sera D."/>
            <person name="Hatfull G.F."/>
        </authorList>
    </citation>
    <scope>NUCLEOTIDE SEQUENCE [LARGE SCALE GENOMIC DNA]</scope>
</reference>
<dbReference type="EMBL" id="MW291017">
    <property type="protein sequence ID" value="QPL14134.1"/>
    <property type="molecule type" value="Genomic_DNA"/>
</dbReference>
<dbReference type="KEGG" id="vg:80020391"/>
<dbReference type="Proteomes" id="UP000595090">
    <property type="component" value="Segment"/>
</dbReference>
<evidence type="ECO:0000256" key="1">
    <source>
        <dbReference type="SAM" id="MobiDB-lite"/>
    </source>
</evidence>
<organism evidence="2 3">
    <name type="scientific">Streptomyces phage TurkishDelight</name>
    <dbReference type="NCBI Taxonomy" id="2793708"/>
    <lineage>
        <taxon>Viruses</taxon>
        <taxon>Duplodnaviria</taxon>
        <taxon>Heunggongvirae</taxon>
        <taxon>Uroviricota</taxon>
        <taxon>Caudoviricetes</taxon>
        <taxon>Dolmabahcevirus</taxon>
        <taxon>Dolmabahcevirus turkishdelight</taxon>
    </lineage>
</organism>
<evidence type="ECO:0000313" key="3">
    <source>
        <dbReference type="Proteomes" id="UP000595090"/>
    </source>
</evidence>